<dbReference type="InterPro" id="IPR051401">
    <property type="entry name" value="GtrA_CellWall_Glycosyl"/>
</dbReference>
<keyword evidence="9" id="KW-1185">Reference proteome</keyword>
<dbReference type="OrthoDB" id="771485at2"/>
<keyword evidence="5 6" id="KW-0472">Membrane</keyword>
<accession>A0A2T8HNZ2</accession>
<feature type="transmembrane region" description="Helical" evidence="6">
    <location>
        <begin position="37"/>
        <end position="58"/>
    </location>
</feature>
<feature type="transmembrane region" description="Helical" evidence="6">
    <location>
        <begin position="78"/>
        <end position="103"/>
    </location>
</feature>
<organism evidence="8 9">
    <name type="scientific">Sphingobacterium corticibacter</name>
    <dbReference type="NCBI Taxonomy" id="2171749"/>
    <lineage>
        <taxon>Bacteria</taxon>
        <taxon>Pseudomonadati</taxon>
        <taxon>Bacteroidota</taxon>
        <taxon>Sphingobacteriia</taxon>
        <taxon>Sphingobacteriales</taxon>
        <taxon>Sphingobacteriaceae</taxon>
        <taxon>Sphingobacterium</taxon>
    </lineage>
</organism>
<proteinExistence type="inferred from homology"/>
<sequence length="172" mass="20345">MNSNDSKLKSLKRYISDTDVSISVRNRKVNLLNYQKFKYVFFGGFNVLLNWTLFYLIFHYVTFKNNVDVLGLITISPYIFALLASFVVTFFTGFLFNFFFVFKQNEHAPKFGNRLLRYFATNMGSLVLNYLLLKLFVELLHWYPTPSQVLCTSIITIYSYLAQRKFTFSKKF</sequence>
<reference evidence="8 9" key="1">
    <citation type="submission" date="2018-04" db="EMBL/GenBank/DDBJ databases">
        <title>Sphingobacterium cortibacter sp. nov.</title>
        <authorList>
            <person name="Li Y."/>
        </authorList>
    </citation>
    <scope>NUCLEOTIDE SEQUENCE [LARGE SCALE GENOMIC DNA]</scope>
    <source>
        <strain evidence="8 9">2c-3</strain>
    </source>
</reference>
<protein>
    <submittedName>
        <fullName evidence="8">Phenylalanine 4-monooxygenase</fullName>
    </submittedName>
</protein>
<evidence type="ECO:0000313" key="8">
    <source>
        <dbReference type="EMBL" id="PVH27123.1"/>
    </source>
</evidence>
<keyword evidence="4 6" id="KW-1133">Transmembrane helix</keyword>
<feature type="transmembrane region" description="Helical" evidence="6">
    <location>
        <begin position="145"/>
        <end position="162"/>
    </location>
</feature>
<dbReference type="InterPro" id="IPR007267">
    <property type="entry name" value="GtrA_DPMS_TM"/>
</dbReference>
<evidence type="ECO:0000256" key="5">
    <source>
        <dbReference type="ARBA" id="ARBA00023136"/>
    </source>
</evidence>
<dbReference type="EMBL" id="QDKG01000001">
    <property type="protein sequence ID" value="PVH27123.1"/>
    <property type="molecule type" value="Genomic_DNA"/>
</dbReference>
<keyword evidence="3 6" id="KW-0812">Transmembrane</keyword>
<dbReference type="GO" id="GO:0004497">
    <property type="term" value="F:monooxygenase activity"/>
    <property type="evidence" value="ECO:0007669"/>
    <property type="project" value="UniProtKB-KW"/>
</dbReference>
<dbReference type="PANTHER" id="PTHR38459:SF1">
    <property type="entry name" value="PROPHAGE BACTOPRENOL-LINKED GLUCOSE TRANSLOCASE HOMOLOG"/>
    <property type="match status" value="1"/>
</dbReference>
<feature type="domain" description="GtrA/DPMS transmembrane" evidence="7">
    <location>
        <begin position="38"/>
        <end position="168"/>
    </location>
</feature>
<dbReference type="Pfam" id="PF04138">
    <property type="entry name" value="GtrA_DPMS_TM"/>
    <property type="match status" value="1"/>
</dbReference>
<feature type="transmembrane region" description="Helical" evidence="6">
    <location>
        <begin position="115"/>
        <end position="133"/>
    </location>
</feature>
<dbReference type="PANTHER" id="PTHR38459">
    <property type="entry name" value="PROPHAGE BACTOPRENOL-LINKED GLUCOSE TRANSLOCASE HOMOLOG"/>
    <property type="match status" value="1"/>
</dbReference>
<evidence type="ECO:0000256" key="4">
    <source>
        <dbReference type="ARBA" id="ARBA00022989"/>
    </source>
</evidence>
<keyword evidence="8" id="KW-0560">Oxidoreductase</keyword>
<name>A0A2T8HNZ2_9SPHI</name>
<keyword evidence="8" id="KW-0503">Monooxygenase</keyword>
<evidence type="ECO:0000256" key="6">
    <source>
        <dbReference type="SAM" id="Phobius"/>
    </source>
</evidence>
<evidence type="ECO:0000256" key="3">
    <source>
        <dbReference type="ARBA" id="ARBA00022692"/>
    </source>
</evidence>
<evidence type="ECO:0000313" key="9">
    <source>
        <dbReference type="Proteomes" id="UP000245627"/>
    </source>
</evidence>
<comment type="caution">
    <text evidence="8">The sequence shown here is derived from an EMBL/GenBank/DDBJ whole genome shotgun (WGS) entry which is preliminary data.</text>
</comment>
<comment type="subcellular location">
    <subcellularLocation>
        <location evidence="1">Membrane</location>
        <topology evidence="1">Multi-pass membrane protein</topology>
    </subcellularLocation>
</comment>
<dbReference type="GO" id="GO:0000271">
    <property type="term" value="P:polysaccharide biosynthetic process"/>
    <property type="evidence" value="ECO:0007669"/>
    <property type="project" value="InterPro"/>
</dbReference>
<gene>
    <name evidence="8" type="ORF">DC487_05885</name>
</gene>
<dbReference type="RefSeq" id="WP_116774977.1">
    <property type="nucleotide sequence ID" value="NZ_QDKG01000001.1"/>
</dbReference>
<evidence type="ECO:0000256" key="2">
    <source>
        <dbReference type="ARBA" id="ARBA00009399"/>
    </source>
</evidence>
<evidence type="ECO:0000256" key="1">
    <source>
        <dbReference type="ARBA" id="ARBA00004141"/>
    </source>
</evidence>
<dbReference type="Proteomes" id="UP000245627">
    <property type="component" value="Unassembled WGS sequence"/>
</dbReference>
<dbReference type="GO" id="GO:0005886">
    <property type="term" value="C:plasma membrane"/>
    <property type="evidence" value="ECO:0007669"/>
    <property type="project" value="TreeGrafter"/>
</dbReference>
<dbReference type="AlphaFoldDB" id="A0A2T8HNZ2"/>
<evidence type="ECO:0000259" key="7">
    <source>
        <dbReference type="Pfam" id="PF04138"/>
    </source>
</evidence>
<comment type="similarity">
    <text evidence="2">Belongs to the GtrA family.</text>
</comment>